<evidence type="ECO:0000313" key="12">
    <source>
        <dbReference type="Proteomes" id="UP000470302"/>
    </source>
</evidence>
<dbReference type="PANTHER" id="PTHR43427">
    <property type="entry name" value="CHLORIDE CHANNEL PROTEIN CLC-E"/>
    <property type="match status" value="1"/>
</dbReference>
<dbReference type="GO" id="GO:0005254">
    <property type="term" value="F:chloride channel activity"/>
    <property type="evidence" value="ECO:0007669"/>
    <property type="project" value="UniProtKB-KW"/>
</dbReference>
<accession>A0A845FUF9</accession>
<comment type="subcellular location">
    <subcellularLocation>
        <location evidence="1">Membrane</location>
        <topology evidence="1">Multi-pass membrane protein</topology>
    </subcellularLocation>
</comment>
<keyword evidence="5" id="KW-0406">Ion transport</keyword>
<sequence>MQTKHNIRRAFRKEFSDWRVWGARSLVVAFAALAGLVVVGFTWLSEHAFEQFLALCAWHWWAPLLWTPLATAAIVWLTRRYAAGAAGSGIPQVMAGLEPSVASHQLGLFVSLKLSIAKLVLTAAGFLAGLSLGREGPSVQVAAGVMLAARRWLPERSAVTAHGLLVAGGAAGIAAAFNTPLAGVMFAIEELSRTPEQRSSGLLMAAIVLAGLMAVSVNGNATYFGMIHAAGIDLSLLLPGLLVTLLSGLAGGLFSRLLLASLSGSSPDWFSRMRLRWPVIFAAGCGLAIAGIGLLSGGAVNGSGYSHTRAMIDGSGHSPAIFFFFKFIATWLTAWSGVPAGIFAPSLAIGAALGNDVAQLLAYPQASALIALGMVGFLAAATQAPLTSFIIVMEMVDGHAMVLSLMACAMMARTVARVLSPPLYPTLALAQMQRLPAAHSP</sequence>
<keyword evidence="2" id="KW-0813">Transport</keyword>
<feature type="transmembrane region" description="Helical" evidence="10">
    <location>
        <begin position="200"/>
        <end position="217"/>
    </location>
</feature>
<evidence type="ECO:0000256" key="5">
    <source>
        <dbReference type="ARBA" id="ARBA00023065"/>
    </source>
</evidence>
<evidence type="ECO:0000256" key="6">
    <source>
        <dbReference type="ARBA" id="ARBA00023136"/>
    </source>
</evidence>
<keyword evidence="8" id="KW-0868">Chloride</keyword>
<evidence type="ECO:0000256" key="8">
    <source>
        <dbReference type="ARBA" id="ARBA00023214"/>
    </source>
</evidence>
<feature type="transmembrane region" description="Helical" evidence="10">
    <location>
        <begin position="320"/>
        <end position="353"/>
    </location>
</feature>
<dbReference type="AlphaFoldDB" id="A0A845FUF9"/>
<dbReference type="InterPro" id="IPR014743">
    <property type="entry name" value="Cl-channel_core"/>
</dbReference>
<dbReference type="PANTHER" id="PTHR43427:SF6">
    <property type="entry name" value="CHLORIDE CHANNEL PROTEIN CLC-E"/>
    <property type="match status" value="1"/>
</dbReference>
<keyword evidence="9" id="KW-0407">Ion channel</keyword>
<dbReference type="GO" id="GO:0034707">
    <property type="term" value="C:chloride channel complex"/>
    <property type="evidence" value="ECO:0007669"/>
    <property type="project" value="UniProtKB-KW"/>
</dbReference>
<dbReference type="CDD" id="cd01034">
    <property type="entry name" value="EriC_like"/>
    <property type="match status" value="1"/>
</dbReference>
<dbReference type="SUPFAM" id="SSF81340">
    <property type="entry name" value="Clc chloride channel"/>
    <property type="match status" value="1"/>
</dbReference>
<evidence type="ECO:0000256" key="1">
    <source>
        <dbReference type="ARBA" id="ARBA00004141"/>
    </source>
</evidence>
<feature type="transmembrane region" description="Helical" evidence="10">
    <location>
        <begin position="279"/>
        <end position="300"/>
    </location>
</feature>
<evidence type="ECO:0000256" key="2">
    <source>
        <dbReference type="ARBA" id="ARBA00022448"/>
    </source>
</evidence>
<dbReference type="InterPro" id="IPR001807">
    <property type="entry name" value="ClC"/>
</dbReference>
<protein>
    <submittedName>
        <fullName evidence="11">Chloride channel protein</fullName>
    </submittedName>
</protein>
<feature type="transmembrane region" description="Helical" evidence="10">
    <location>
        <begin position="57"/>
        <end position="77"/>
    </location>
</feature>
<dbReference type="InterPro" id="IPR050368">
    <property type="entry name" value="ClC-type_chloride_channel"/>
</dbReference>
<keyword evidence="6 10" id="KW-0472">Membrane</keyword>
<dbReference type="RefSeq" id="WP_161095365.1">
    <property type="nucleotide sequence ID" value="NZ_WWCW01000004.1"/>
</dbReference>
<organism evidence="11 12">
    <name type="scientific">Duganella vulcania</name>
    <dbReference type="NCBI Taxonomy" id="2692166"/>
    <lineage>
        <taxon>Bacteria</taxon>
        <taxon>Pseudomonadati</taxon>
        <taxon>Pseudomonadota</taxon>
        <taxon>Betaproteobacteria</taxon>
        <taxon>Burkholderiales</taxon>
        <taxon>Oxalobacteraceae</taxon>
        <taxon>Telluria group</taxon>
        <taxon>Duganella</taxon>
    </lineage>
</organism>
<dbReference type="Pfam" id="PF00654">
    <property type="entry name" value="Voltage_CLC"/>
    <property type="match status" value="1"/>
</dbReference>
<gene>
    <name evidence="11" type="ORF">GTP91_02700</name>
</gene>
<keyword evidence="3 10" id="KW-0812">Transmembrane</keyword>
<evidence type="ECO:0000256" key="4">
    <source>
        <dbReference type="ARBA" id="ARBA00022989"/>
    </source>
</evidence>
<evidence type="ECO:0000313" key="11">
    <source>
        <dbReference type="EMBL" id="MYM86083.1"/>
    </source>
</evidence>
<keyword evidence="4 10" id="KW-1133">Transmembrane helix</keyword>
<proteinExistence type="predicted"/>
<evidence type="ECO:0000256" key="7">
    <source>
        <dbReference type="ARBA" id="ARBA00023173"/>
    </source>
</evidence>
<comment type="caution">
    <text evidence="11">The sequence shown here is derived from an EMBL/GenBank/DDBJ whole genome shotgun (WGS) entry which is preliminary data.</text>
</comment>
<feature type="transmembrane region" description="Helical" evidence="10">
    <location>
        <begin position="237"/>
        <end position="259"/>
    </location>
</feature>
<dbReference type="Proteomes" id="UP000470302">
    <property type="component" value="Unassembled WGS sequence"/>
</dbReference>
<evidence type="ECO:0000256" key="9">
    <source>
        <dbReference type="ARBA" id="ARBA00023303"/>
    </source>
</evidence>
<dbReference type="Gene3D" id="1.10.3080.10">
    <property type="entry name" value="Clc chloride channel"/>
    <property type="match status" value="1"/>
</dbReference>
<name>A0A845FUF9_9BURK</name>
<evidence type="ECO:0000256" key="10">
    <source>
        <dbReference type="SAM" id="Phobius"/>
    </source>
</evidence>
<dbReference type="EMBL" id="WWCW01000004">
    <property type="protein sequence ID" value="MYM86083.1"/>
    <property type="molecule type" value="Genomic_DNA"/>
</dbReference>
<dbReference type="PRINTS" id="PR00762">
    <property type="entry name" value="CLCHANNEL"/>
</dbReference>
<feature type="transmembrane region" description="Helical" evidence="10">
    <location>
        <begin position="21"/>
        <end position="45"/>
    </location>
</feature>
<keyword evidence="7" id="KW-0869">Chloride channel</keyword>
<reference evidence="11 12" key="1">
    <citation type="submission" date="2020-01" db="EMBL/GenBank/DDBJ databases">
        <title>Novel species isolated from a subtropical stream in China.</title>
        <authorList>
            <person name="Lu H."/>
        </authorList>
    </citation>
    <scope>NUCLEOTIDE SEQUENCE [LARGE SCALE GENOMIC DNA]</scope>
    <source>
        <strain evidence="11 12">FT82W</strain>
    </source>
</reference>
<evidence type="ECO:0000256" key="3">
    <source>
        <dbReference type="ARBA" id="ARBA00022692"/>
    </source>
</evidence>
<feature type="transmembrane region" description="Helical" evidence="10">
    <location>
        <begin position="164"/>
        <end position="188"/>
    </location>
</feature>